<dbReference type="OrthoDB" id="9817846at2"/>
<dbReference type="RefSeq" id="WP_123744596.1">
    <property type="nucleotide sequence ID" value="NZ_RJKM01000001.1"/>
</dbReference>
<name>A0A3N1H952_9PSEU</name>
<dbReference type="EMBL" id="RJKM01000001">
    <property type="protein sequence ID" value="ROP39050.1"/>
    <property type="molecule type" value="Genomic_DNA"/>
</dbReference>
<evidence type="ECO:0000313" key="1">
    <source>
        <dbReference type="EMBL" id="ROP39050.1"/>
    </source>
</evidence>
<accession>A0A3N1H952</accession>
<organism evidence="1 2">
    <name type="scientific">Saccharothrix texasensis</name>
    <dbReference type="NCBI Taxonomy" id="103734"/>
    <lineage>
        <taxon>Bacteria</taxon>
        <taxon>Bacillati</taxon>
        <taxon>Actinomycetota</taxon>
        <taxon>Actinomycetes</taxon>
        <taxon>Pseudonocardiales</taxon>
        <taxon>Pseudonocardiaceae</taxon>
        <taxon>Saccharothrix</taxon>
    </lineage>
</organism>
<proteinExistence type="predicted"/>
<comment type="caution">
    <text evidence="1">The sequence shown here is derived from an EMBL/GenBank/DDBJ whole genome shotgun (WGS) entry which is preliminary data.</text>
</comment>
<gene>
    <name evidence="1" type="ORF">EDD40_4420</name>
</gene>
<keyword evidence="2" id="KW-1185">Reference proteome</keyword>
<dbReference type="AlphaFoldDB" id="A0A3N1H952"/>
<evidence type="ECO:0000313" key="2">
    <source>
        <dbReference type="Proteomes" id="UP000268727"/>
    </source>
</evidence>
<reference evidence="1 2" key="1">
    <citation type="submission" date="2018-11" db="EMBL/GenBank/DDBJ databases">
        <title>Sequencing the genomes of 1000 actinobacteria strains.</title>
        <authorList>
            <person name="Klenk H.-P."/>
        </authorList>
    </citation>
    <scope>NUCLEOTIDE SEQUENCE [LARGE SCALE GENOMIC DNA]</scope>
    <source>
        <strain evidence="1 2">DSM 44231</strain>
    </source>
</reference>
<dbReference type="Proteomes" id="UP000268727">
    <property type="component" value="Unassembled WGS sequence"/>
</dbReference>
<protein>
    <submittedName>
        <fullName evidence="1">Uncharacterized protein</fullName>
    </submittedName>
</protein>
<sequence length="777" mass="86975">MSSPERGPQQRLRDAMALARSQALRMDGLEEGQRSADWLRFLSGSALAQPEIDEDVAVPRRLATPEGEVALSDLLPWITSRRGRVVFLRADAGEGKTTYLHLVSSALRDSAMVMSWNTNVELVMDEVLDITGPVRSTGDPSAAEPLPVVVLAELLPITNENVTKSILATLWDHENRADDTVFVIAGRPAQVDLLSGRVGGAELCGLAPVDAVEAAALCERIQRAHDEVGKTRSATQVADLFPNLSTFLSLSPEDRAAHFAVADQPLIIGFLKAVYGPDFVQRLVAEYKELDEVADRRAYLHVCLADVSGAELPEYVLHALVPEADLDAHSRNNPWVRTDRDHHIARHAVIAQAVIEGCLDYFALERCFEDWVELTRRRADMMPLFFHVAAGIAHLKPLTTRDKRIIAKIRHRLMLVLGNDKTLQARIAAESRSSALRLLSWTRLLRGVLPEDLDETCVPLLTVVVELTESALRLATDRTVTEQIEYHRDRARRDLAVAMGVDESLDDVEDRMIRWRDFMGRDWVNAQFFAELFDTSRKLALELTTKRVVERDSDAIYRAYLIGALAYVRLWATGVKSYVNSRFSESGELVNRYLHYALPERHLDVLEQAWVLSRELQSTLGQNGVLYAHALLESRDPADPGNRNRVDEAISVLEETLQHEPNTSEAIYLLADLSTKRPELIPFVRDAIGRNTSDSPVDEAILNGAAALVEQDGDARRRHLEQAVDAYAKLTWNHYLWTRLGRRWEANCSELRRLGGGSSACGRLLAKARSKYATPRR</sequence>